<proteinExistence type="predicted"/>
<gene>
    <name evidence="1" type="ORF">ASIM_LOCUS6126</name>
</gene>
<dbReference type="Proteomes" id="UP000267096">
    <property type="component" value="Unassembled WGS sequence"/>
</dbReference>
<dbReference type="EMBL" id="UYRR01012906">
    <property type="protein sequence ID" value="VDK26558.1"/>
    <property type="molecule type" value="Genomic_DNA"/>
</dbReference>
<sequence length="69" mass="8028">MFARFLLTISFENGYCIVLHLRNRQLGDNLRLGARLDQNGCRSDLKRRMLDGRCTHLTPDEYTMILVGE</sequence>
<evidence type="ECO:0000313" key="3">
    <source>
        <dbReference type="WBParaSite" id="ASIM_0000634401-mRNA-1"/>
    </source>
</evidence>
<keyword evidence="2" id="KW-1185">Reference proteome</keyword>
<dbReference type="WBParaSite" id="ASIM_0000634401-mRNA-1">
    <property type="protein sequence ID" value="ASIM_0000634401-mRNA-1"/>
    <property type="gene ID" value="ASIM_0000634401"/>
</dbReference>
<evidence type="ECO:0000313" key="1">
    <source>
        <dbReference type="EMBL" id="VDK26558.1"/>
    </source>
</evidence>
<dbReference type="AlphaFoldDB" id="A0A0M3JFE3"/>
<protein>
    <submittedName>
        <fullName evidence="3">Secreted protein</fullName>
    </submittedName>
</protein>
<accession>A0A0M3JFE3</accession>
<reference evidence="3" key="1">
    <citation type="submission" date="2017-02" db="UniProtKB">
        <authorList>
            <consortium name="WormBaseParasite"/>
        </authorList>
    </citation>
    <scope>IDENTIFICATION</scope>
</reference>
<reference evidence="1 2" key="2">
    <citation type="submission" date="2018-11" db="EMBL/GenBank/DDBJ databases">
        <authorList>
            <consortium name="Pathogen Informatics"/>
        </authorList>
    </citation>
    <scope>NUCLEOTIDE SEQUENCE [LARGE SCALE GENOMIC DNA]</scope>
</reference>
<name>A0A0M3JFE3_ANISI</name>
<organism evidence="3">
    <name type="scientific">Anisakis simplex</name>
    <name type="common">Herring worm</name>
    <dbReference type="NCBI Taxonomy" id="6269"/>
    <lineage>
        <taxon>Eukaryota</taxon>
        <taxon>Metazoa</taxon>
        <taxon>Ecdysozoa</taxon>
        <taxon>Nematoda</taxon>
        <taxon>Chromadorea</taxon>
        <taxon>Rhabditida</taxon>
        <taxon>Spirurina</taxon>
        <taxon>Ascaridomorpha</taxon>
        <taxon>Ascaridoidea</taxon>
        <taxon>Anisakidae</taxon>
        <taxon>Anisakis</taxon>
        <taxon>Anisakis simplex complex</taxon>
    </lineage>
</organism>
<evidence type="ECO:0000313" key="2">
    <source>
        <dbReference type="Proteomes" id="UP000267096"/>
    </source>
</evidence>